<feature type="region of interest" description="Disordered" evidence="1">
    <location>
        <begin position="633"/>
        <end position="655"/>
    </location>
</feature>
<feature type="region of interest" description="Disordered" evidence="1">
    <location>
        <begin position="222"/>
        <end position="269"/>
    </location>
</feature>
<reference evidence="2 4" key="2">
    <citation type="journal article" date="2013" name="Nature">
        <title>Insights into bilaterian evolution from three spiralian genomes.</title>
        <authorList>
            <person name="Simakov O."/>
            <person name="Marletaz F."/>
            <person name="Cho S.J."/>
            <person name="Edsinger-Gonzales E."/>
            <person name="Havlak P."/>
            <person name="Hellsten U."/>
            <person name="Kuo D.H."/>
            <person name="Larsson T."/>
            <person name="Lv J."/>
            <person name="Arendt D."/>
            <person name="Savage R."/>
            <person name="Osoegawa K."/>
            <person name="de Jong P."/>
            <person name="Grimwood J."/>
            <person name="Chapman J.A."/>
            <person name="Shapiro H."/>
            <person name="Aerts A."/>
            <person name="Otillar R.P."/>
            <person name="Terry A.Y."/>
            <person name="Boore J.L."/>
            <person name="Grigoriev I.V."/>
            <person name="Lindberg D.R."/>
            <person name="Seaver E.C."/>
            <person name="Weisblat D.A."/>
            <person name="Putnam N.H."/>
            <person name="Rokhsar D.S."/>
        </authorList>
    </citation>
    <scope>NUCLEOTIDE SEQUENCE</scope>
</reference>
<gene>
    <name evidence="3" type="primary">20204489</name>
    <name evidence="2" type="ORF">HELRODRAFT_173320</name>
</gene>
<feature type="region of interest" description="Disordered" evidence="1">
    <location>
        <begin position="575"/>
        <end position="612"/>
    </location>
</feature>
<feature type="compositionally biased region" description="Basic and acidic residues" evidence="1">
    <location>
        <begin position="1641"/>
        <end position="1659"/>
    </location>
</feature>
<accession>T1F6P0</accession>
<feature type="compositionally biased region" description="Polar residues" evidence="1">
    <location>
        <begin position="285"/>
        <end position="309"/>
    </location>
</feature>
<feature type="compositionally biased region" description="Polar residues" evidence="1">
    <location>
        <begin position="590"/>
        <end position="599"/>
    </location>
</feature>
<dbReference type="RefSeq" id="XP_009018183.1">
    <property type="nucleotide sequence ID" value="XM_009019935.1"/>
</dbReference>
<evidence type="ECO:0000313" key="2">
    <source>
        <dbReference type="EMBL" id="ESO03626.1"/>
    </source>
</evidence>
<feature type="region of interest" description="Disordered" evidence="1">
    <location>
        <begin position="1492"/>
        <end position="1532"/>
    </location>
</feature>
<feature type="region of interest" description="Disordered" evidence="1">
    <location>
        <begin position="329"/>
        <end position="382"/>
    </location>
</feature>
<dbReference type="CTD" id="20204489"/>
<feature type="compositionally biased region" description="Basic and acidic residues" evidence="1">
    <location>
        <begin position="2168"/>
        <end position="2181"/>
    </location>
</feature>
<feature type="compositionally biased region" description="Polar residues" evidence="1">
    <location>
        <begin position="253"/>
        <end position="269"/>
    </location>
</feature>
<feature type="compositionally biased region" description="Basic and acidic residues" evidence="1">
    <location>
        <begin position="1437"/>
        <end position="1454"/>
    </location>
</feature>
<feature type="compositionally biased region" description="Polar residues" evidence="1">
    <location>
        <begin position="1551"/>
        <end position="1580"/>
    </location>
</feature>
<feature type="compositionally biased region" description="Low complexity" evidence="1">
    <location>
        <begin position="1695"/>
        <end position="1709"/>
    </location>
</feature>
<feature type="region of interest" description="Disordered" evidence="1">
    <location>
        <begin position="2168"/>
        <end position="2191"/>
    </location>
</feature>
<organism evidence="3 4">
    <name type="scientific">Helobdella robusta</name>
    <name type="common">Californian leech</name>
    <dbReference type="NCBI Taxonomy" id="6412"/>
    <lineage>
        <taxon>Eukaryota</taxon>
        <taxon>Metazoa</taxon>
        <taxon>Spiralia</taxon>
        <taxon>Lophotrochozoa</taxon>
        <taxon>Annelida</taxon>
        <taxon>Clitellata</taxon>
        <taxon>Hirudinea</taxon>
        <taxon>Rhynchobdellida</taxon>
        <taxon>Glossiphoniidae</taxon>
        <taxon>Helobdella</taxon>
    </lineage>
</organism>
<evidence type="ECO:0000313" key="3">
    <source>
        <dbReference type="EnsemblMetazoa" id="HelroP173320"/>
    </source>
</evidence>
<feature type="region of interest" description="Disordered" evidence="1">
    <location>
        <begin position="1627"/>
        <end position="1674"/>
    </location>
</feature>
<feature type="region of interest" description="Disordered" evidence="1">
    <location>
        <begin position="480"/>
        <end position="520"/>
    </location>
</feature>
<feature type="compositionally biased region" description="Polar residues" evidence="1">
    <location>
        <begin position="1592"/>
        <end position="1604"/>
    </location>
</feature>
<feature type="compositionally biased region" description="Acidic residues" evidence="1">
    <location>
        <begin position="2182"/>
        <end position="2191"/>
    </location>
</feature>
<dbReference type="PANTHER" id="PTHR23107:SF32">
    <property type="entry name" value="CHROMOSOME UNDETERMINED SCAFFOLD_8, WHOLE GENOME SHOTGUN SEQUENCE"/>
    <property type="match status" value="1"/>
</dbReference>
<feature type="region of interest" description="Disordered" evidence="1">
    <location>
        <begin position="283"/>
        <end position="309"/>
    </location>
</feature>
<name>T1F6P0_HELRO</name>
<feature type="compositionally biased region" description="Low complexity" evidence="1">
    <location>
        <begin position="481"/>
        <end position="493"/>
    </location>
</feature>
<feature type="compositionally biased region" description="Basic and acidic residues" evidence="1">
    <location>
        <begin position="371"/>
        <end position="382"/>
    </location>
</feature>
<dbReference type="KEGG" id="hro:HELRODRAFT_173320"/>
<feature type="compositionally biased region" description="Low complexity" evidence="1">
    <location>
        <begin position="600"/>
        <end position="612"/>
    </location>
</feature>
<feature type="compositionally biased region" description="Basic and acidic residues" evidence="1">
    <location>
        <begin position="1724"/>
        <end position="1738"/>
    </location>
</feature>
<feature type="region of interest" description="Disordered" evidence="1">
    <location>
        <begin position="1431"/>
        <end position="1466"/>
    </location>
</feature>
<feature type="region of interest" description="Disordered" evidence="1">
    <location>
        <begin position="1551"/>
        <end position="1611"/>
    </location>
</feature>
<dbReference type="SUPFAM" id="SSF48371">
    <property type="entry name" value="ARM repeat"/>
    <property type="match status" value="1"/>
</dbReference>
<feature type="compositionally biased region" description="Acidic residues" evidence="1">
    <location>
        <begin position="336"/>
        <end position="368"/>
    </location>
</feature>
<dbReference type="EMBL" id="KB096590">
    <property type="protein sequence ID" value="ESO03626.1"/>
    <property type="molecule type" value="Genomic_DNA"/>
</dbReference>
<reference evidence="4" key="1">
    <citation type="submission" date="2012-12" db="EMBL/GenBank/DDBJ databases">
        <authorList>
            <person name="Hellsten U."/>
            <person name="Grimwood J."/>
            <person name="Chapman J.A."/>
            <person name="Shapiro H."/>
            <person name="Aerts A."/>
            <person name="Otillar R.P."/>
            <person name="Terry A.Y."/>
            <person name="Boore J.L."/>
            <person name="Simakov O."/>
            <person name="Marletaz F."/>
            <person name="Cho S.-J."/>
            <person name="Edsinger-Gonzales E."/>
            <person name="Havlak P."/>
            <person name="Kuo D.-H."/>
            <person name="Larsson T."/>
            <person name="Lv J."/>
            <person name="Arendt D."/>
            <person name="Savage R."/>
            <person name="Osoegawa K."/>
            <person name="de Jong P."/>
            <person name="Lindberg D.R."/>
            <person name="Seaver E.C."/>
            <person name="Weisblat D.A."/>
            <person name="Putnam N.H."/>
            <person name="Grigoriev I.V."/>
            <person name="Rokhsar D.S."/>
        </authorList>
    </citation>
    <scope>NUCLEOTIDE SEQUENCE</scope>
</reference>
<dbReference type="InterPro" id="IPR016024">
    <property type="entry name" value="ARM-type_fold"/>
</dbReference>
<dbReference type="STRING" id="6412.T1F6P0"/>
<feature type="compositionally biased region" description="Low complexity" evidence="1">
    <location>
        <begin position="577"/>
        <end position="589"/>
    </location>
</feature>
<sequence length="2463" mass="280536">MEKINYITEDDDKDHRTDDDDNNIGDDEDADDDDDADDDGDGNDADDDGDRDTLNFNNSDVVDYNQTDLEYTNYENNKNFYHSTIKNKDTICDQSRTNDSVNDDKIELDNGDNVSNEGSFDNHNNTDIPETEMFHPHTNNQAKNPDLMIPPSISVSQSPSKNLSQPTTKNFIPSIIHLLPSFPIATTTTTTKPRSIFLATKNNTTASTTIQTFSQTLTKPLYFSKTSKNPTTTPPKTNPPATKSPSHAPVATKRTTQTTNSPGKTTATINFSNLVTTAAIENCKSPENNSPPTNDQTTQTSKKSPASQSPIVQLLTRGLHTYKLLHLPGKIPKDYNDDDDDDDDVDNDDDDVDNDDDDIDSDDDDEPNSDLNDHDCIADNNIKDVGMDSDEIESKNFENETQIADDDRVIIETAPDDINFHSESITTNLLTTPISSIPGPLRSQQPPFYPTPNFLLQMMLTGALNSLSVGSTLSEENLFETSSTTSTQSQTISDENSFSPLAQKHSATKETELTKSKSKSTKSFSDIQLLETATSDVVVNVPSFEFNAHLLANNNSRVVKATSTPILYLTSRIMPPTTNTNTTATSITTEQKSNSPLEETTNTTTSTATTTTDATTTTAAAAAAAATATATITAKKHDDDDNDKDAKDDYDDGGLDNKTINKPQKIFLCSFDNRALNCISQSCNKIHTSPFLINNFFINDIYTGFIKSIIINKVNKSIYKGCHDCKYEIDNFDRVYNLRDDVNRQSGQCKLDLCKCGFNKDCRLNDILSTNQSNLPTLINTDLKNYISDFLDIDDTPANDSTLLLNNTLTTANKTLDTIQINAAELNDSNANIRNFKPTNCNVNENKKINIDNDDKVNLENKTPTKNVDGNEIARKTFSLTGTAEKMSPPTNPHQTIIPPLIYLISATKTTTPKPKTLLQAPLLSKIVPNSRQTTSTKTHPLGKKASNRVSTSGFSRREPIFKLLAKSYIPSQPHKKVDERKNLNTIKNSLTKTESPLAKPKFSKFDKNNRQDWQETAKAISELSSSYTDSPTNLTANAEAKHFHEIKSDQTKSLKKFRISQQKSTESTPSCSETANLCTEVMKNFLDNHHSTRVRPLCYNKPHYNEVLDYLKKLSSRNKLITNSSAEKLKSILSREFFSFNLKKNSTADISESETRISLSLSSSSFLLKTTSTTIQTESSLSRKHNSATSSATSVATSVATSLVPSKLSRTTPHLSQQQKQNSPEYVIGNEKKYFDEQQEKYSDLHFNLFQKMQNSEQQSARLLFQSKHTPTNYMIRENVDISKLARPQNFYLQQDFRKSQKMMSEKERKLNSPKNFKPQFNKIQSDFFQDGEKISTHSKQQTPENYQLKPLKRYRRRVKYRQRHMKVHKKIFKIQNKKIQKCFQLSKSMSQSHFQHCNQHLQQKHLVQQLQHLQHNLEEQANREQEQFFLQPKQRTQEEKRENFLSESDEPHATQQNIDDQQSHNRQKILQNKISINPFNHFLDSSKHSQTFASNSEEKQQMKPQSQSQKHKRQHKENDNQKFQSQESIRQDLFPSTVISSQEIFEVVSQKSDQNSATEWTDSMADLSSPSTSDNTIIQKGLNIGDESNENTNISELSNISPPTDAKVSNHLNKQYDSFRRNILEKSQTKNSSLNKKKQQNEKQEEQIEKESQKHQLDLQSKTQQTQQSQGNFVSKVNDREQLQNEVRHNAKKQQQPTPQQLLKQQQNSTEPQQHMRPIDQLGDRQQHSIKREQRSVRQTSTKPPRPTRPPNLTRPHQQQQPGSNIETAKLSTDFSKISENSFQQSQNIQQPYFTLNQHPDNVSKKNKKNFFKAFVNLIKKPSKKLKLKQVSFNESLKSNLSTDEIKPSNQERIICEADVNQQKQTSSGKKDCTIKTDVKSEKTFIGRILSLLVRNIQKNKREVRFNNQELQQPLSQRRNNEIPNLQVFESNLTKNFKPTRPYDRPAHTKPPELAAAVSTPTTAAVVVITSAEAAGTTSIKAVTTKPVSKAELIQSTFERSFFKNRNSLQKLIVHDISPTNFEFLTTASLTPRSTIINSCSRLSSFDSIFNTNDYRKNDLKRNRVRCLKLKGNLIGDKDGDAKFKTFHVSNKVSLTSQYDSNAIGVQNHHCRTKHHVQDEAVCSPGKNLCKKGKPENAIQLTISSATFKMLKSEYKTRLYINDGKKDKKTSDEKVIDADRDGEEADEREDVDAKIIVEVGDVEEKVERVTNMNCYSRNNLKNIYKRRQFQQNEHHNLPQDNHHQFKFFPQQFHWSVGLPPRDSAMNQVVANDQQIFIPKPVTNIQQQFFQQQQQQQLQQQVLQQQFIMQQQRETVQQCFPAFPPDCQAPCCIPPLQNQQRPPYFPIYNDFVREINDQYDYLHYQQHQQRHYHYPRLEQQHHPLHYLPQQNFYNQHQQQSHHESHSRNSCPSLFHSSVASLPTQYKGSIEIIYDKKENNSCIRTQNFTKTADENAMNSEKNS</sequence>
<keyword evidence="4" id="KW-1185">Reference proteome</keyword>
<dbReference type="Proteomes" id="UP000015101">
    <property type="component" value="Unassembled WGS sequence"/>
</dbReference>
<dbReference type="EMBL" id="AMQM01004509">
    <property type="status" value="NOT_ANNOTATED_CDS"/>
    <property type="molecule type" value="Genomic_DNA"/>
</dbReference>
<evidence type="ECO:0000256" key="1">
    <source>
        <dbReference type="SAM" id="MobiDB-lite"/>
    </source>
</evidence>
<feature type="region of interest" description="Disordered" evidence="1">
    <location>
        <begin position="1689"/>
        <end position="1766"/>
    </location>
</feature>
<evidence type="ECO:0000313" key="4">
    <source>
        <dbReference type="Proteomes" id="UP000015101"/>
    </source>
</evidence>
<dbReference type="OMA" id="QERIICE"/>
<dbReference type="HOGENOM" id="CLU_228806_0_0_1"/>
<feature type="compositionally biased region" description="Low complexity" evidence="1">
    <location>
        <begin position="1660"/>
        <end position="1672"/>
    </location>
</feature>
<reference evidence="3" key="3">
    <citation type="submission" date="2015-06" db="UniProtKB">
        <authorList>
            <consortium name="EnsemblMetazoa"/>
        </authorList>
    </citation>
    <scope>IDENTIFICATION</scope>
</reference>
<dbReference type="GeneID" id="20204489"/>
<feature type="compositionally biased region" description="Basic and acidic residues" evidence="1">
    <location>
        <begin position="635"/>
        <end position="647"/>
    </location>
</feature>
<feature type="compositionally biased region" description="Acidic residues" evidence="1">
    <location>
        <begin position="19"/>
        <end position="50"/>
    </location>
</feature>
<dbReference type="eggNOG" id="ENOG502TKRZ">
    <property type="taxonomic scope" value="Eukaryota"/>
</dbReference>
<protein>
    <submittedName>
        <fullName evidence="2 3">Uncharacterized protein</fullName>
    </submittedName>
</protein>
<feature type="region of interest" description="Disordered" evidence="1">
    <location>
        <begin position="931"/>
        <end position="953"/>
    </location>
</feature>
<dbReference type="PANTHER" id="PTHR23107">
    <property type="entry name" value="SYNOVIAL SARCOMA ASSOCIATED SS18 PROTEIN"/>
    <property type="match status" value="1"/>
</dbReference>
<proteinExistence type="predicted"/>
<dbReference type="EnsemblMetazoa" id="HelroT173320">
    <property type="protein sequence ID" value="HelroP173320"/>
    <property type="gene ID" value="HelroG173320"/>
</dbReference>
<dbReference type="InParanoid" id="T1F6P0"/>
<feature type="region of interest" description="Disordered" evidence="1">
    <location>
        <begin position="1"/>
        <end position="59"/>
    </location>
</feature>